<feature type="compositionally biased region" description="Low complexity" evidence="1">
    <location>
        <begin position="90"/>
        <end position="102"/>
    </location>
</feature>
<dbReference type="STRING" id="1538463.B0T36_19345"/>
<feature type="region of interest" description="Disordered" evidence="1">
    <location>
        <begin position="88"/>
        <end position="111"/>
    </location>
</feature>
<evidence type="ECO:0000256" key="1">
    <source>
        <dbReference type="SAM" id="MobiDB-lite"/>
    </source>
</evidence>
<reference evidence="3 4" key="1">
    <citation type="journal article" date="2016" name="Antonie Van Leeuwenhoek">
        <title>Nocardia donostiensis sp. nov., isolated from human respiratory specimens.</title>
        <authorList>
            <person name="Ercibengoa M."/>
            <person name="Bell M."/>
            <person name="Marimon J.M."/>
            <person name="Humrighouse B."/>
            <person name="Klenk H.P."/>
            <person name="Potter G."/>
            <person name="Perez-Trallero E."/>
        </authorList>
    </citation>
    <scope>NUCLEOTIDE SEQUENCE [LARGE SCALE GENOMIC DNA]</scope>
    <source>
        <strain evidence="3 4">X1655</strain>
    </source>
</reference>
<sequence length="302" mass="33026">MHWEVACPTEPGRSVLTNGMAFDRSSAVAEVIEAGRQFAAQYHPAVTPFFVRLGTETAWVTGFGDTAVTDAQLSERIAEAVADENERLQASAAAAAPSSGGATRSPTPAGSVTEQWARIARWLRANHSPTTIIGATPTQIAQAAESTGITWPPELIEFYEQINGFPRDEWVHLLPSHELFDLERLVCERQMELDIYDETNALHEYVPPEGTTAGTPVYTFLPEFIPFAGLDGYLLFIDTRPGDLHGCVTEFEKVDADAAGPRWISLSAMLTDLAHSLETGASFDGDRRPSVKEGKLDWQYEG</sequence>
<keyword evidence="4" id="KW-1185">Reference proteome</keyword>
<organism evidence="3 4">
    <name type="scientific">Nocardia donostiensis</name>
    <dbReference type="NCBI Taxonomy" id="1538463"/>
    <lineage>
        <taxon>Bacteria</taxon>
        <taxon>Bacillati</taxon>
        <taxon>Actinomycetota</taxon>
        <taxon>Actinomycetes</taxon>
        <taxon>Mycobacteriales</taxon>
        <taxon>Nocardiaceae</taxon>
        <taxon>Nocardia</taxon>
    </lineage>
</organism>
<dbReference type="EMBL" id="MUMY01000004">
    <property type="protein sequence ID" value="ONM49466.1"/>
    <property type="molecule type" value="Genomic_DNA"/>
</dbReference>
<dbReference type="AlphaFoldDB" id="A0A1W0BBP0"/>
<dbReference type="OrthoDB" id="3287229at2"/>
<evidence type="ECO:0000259" key="2">
    <source>
        <dbReference type="SMART" id="SM00860"/>
    </source>
</evidence>
<dbReference type="SMART" id="SM00860">
    <property type="entry name" value="SMI1_KNR4"/>
    <property type="match status" value="1"/>
</dbReference>
<dbReference type="Proteomes" id="UP000188836">
    <property type="component" value="Unassembled WGS sequence"/>
</dbReference>
<dbReference type="Pfam" id="PF09346">
    <property type="entry name" value="SMI1_KNR4"/>
    <property type="match status" value="1"/>
</dbReference>
<dbReference type="InterPro" id="IPR037883">
    <property type="entry name" value="Knr4/Smi1-like_sf"/>
</dbReference>
<proteinExistence type="predicted"/>
<feature type="domain" description="Knr4/Smi1-like" evidence="2">
    <location>
        <begin position="134"/>
        <end position="272"/>
    </location>
</feature>
<evidence type="ECO:0000313" key="3">
    <source>
        <dbReference type="EMBL" id="ONM49466.1"/>
    </source>
</evidence>
<evidence type="ECO:0000313" key="4">
    <source>
        <dbReference type="Proteomes" id="UP000188836"/>
    </source>
</evidence>
<dbReference type="RefSeq" id="WP_077115524.1">
    <property type="nucleotide sequence ID" value="NZ_LOKT01000013.1"/>
</dbReference>
<dbReference type="SUPFAM" id="SSF160631">
    <property type="entry name" value="SMI1/KNR4-like"/>
    <property type="match status" value="1"/>
</dbReference>
<name>A0A1W0BBP0_9NOCA</name>
<accession>A0A1W0BBP0</accession>
<protein>
    <recommendedName>
        <fullName evidence="2">Knr4/Smi1-like domain-containing protein</fullName>
    </recommendedName>
</protein>
<gene>
    <name evidence="3" type="ORF">B0T46_06230</name>
</gene>
<comment type="caution">
    <text evidence="3">The sequence shown here is derived from an EMBL/GenBank/DDBJ whole genome shotgun (WGS) entry which is preliminary data.</text>
</comment>
<dbReference type="InterPro" id="IPR018958">
    <property type="entry name" value="Knr4/Smi1-like_dom"/>
</dbReference>